<dbReference type="SUPFAM" id="SSF52540">
    <property type="entry name" value="P-loop containing nucleoside triphosphate hydrolases"/>
    <property type="match status" value="1"/>
</dbReference>
<sequence>TGPPKIGRKELRQRLIQYDPDRFAGAIPHTSRPIKPGEINDHDYHFVPRHTFVTDIVAHKFVEHGELQDHFYGTSFDAIKMVINAGKTCILNLHCEVR</sequence>
<feature type="domain" description="Guanylate kinase-like" evidence="1">
    <location>
        <begin position="1"/>
        <end position="98"/>
    </location>
</feature>
<organism evidence="2 3">
    <name type="scientific">Nematostella vectensis</name>
    <name type="common">Starlet sea anemone</name>
    <dbReference type="NCBI Taxonomy" id="45351"/>
    <lineage>
        <taxon>Eukaryota</taxon>
        <taxon>Metazoa</taxon>
        <taxon>Cnidaria</taxon>
        <taxon>Anthozoa</taxon>
        <taxon>Hexacorallia</taxon>
        <taxon>Actiniaria</taxon>
        <taxon>Edwardsiidae</taxon>
        <taxon>Nematostella</taxon>
    </lineage>
</organism>
<dbReference type="AlphaFoldDB" id="A7STP0"/>
<proteinExistence type="predicted"/>
<evidence type="ECO:0000313" key="2">
    <source>
        <dbReference type="EMBL" id="EDO32910.1"/>
    </source>
</evidence>
<name>A7STP0_NEMVE</name>
<dbReference type="eggNOG" id="KOG0609">
    <property type="taxonomic scope" value="Eukaryota"/>
</dbReference>
<evidence type="ECO:0000259" key="1">
    <source>
        <dbReference type="PROSITE" id="PS50052"/>
    </source>
</evidence>
<reference evidence="2 3" key="1">
    <citation type="journal article" date="2007" name="Science">
        <title>Sea anemone genome reveals ancestral eumetazoan gene repertoire and genomic organization.</title>
        <authorList>
            <person name="Putnam N.H."/>
            <person name="Srivastava M."/>
            <person name="Hellsten U."/>
            <person name="Dirks B."/>
            <person name="Chapman J."/>
            <person name="Salamov A."/>
            <person name="Terry A."/>
            <person name="Shapiro H."/>
            <person name="Lindquist E."/>
            <person name="Kapitonov V.V."/>
            <person name="Jurka J."/>
            <person name="Genikhovich G."/>
            <person name="Grigoriev I.V."/>
            <person name="Lucas S.M."/>
            <person name="Steele R.E."/>
            <person name="Finnerty J.R."/>
            <person name="Technau U."/>
            <person name="Martindale M.Q."/>
            <person name="Rokhsar D.S."/>
        </authorList>
    </citation>
    <scope>NUCLEOTIDE SEQUENCE [LARGE SCALE GENOMIC DNA]</scope>
    <source>
        <strain evidence="3">CH2 X CH6</strain>
    </source>
</reference>
<dbReference type="HOGENOM" id="CLU_2339533_0_0_1"/>
<dbReference type="FunFam" id="3.30.63.10:FF:000002">
    <property type="entry name" value="Guanylate kinase 1"/>
    <property type="match status" value="1"/>
</dbReference>
<dbReference type="InterPro" id="IPR008144">
    <property type="entry name" value="Guanylate_kin-like_dom"/>
</dbReference>
<dbReference type="PROSITE" id="PS50052">
    <property type="entry name" value="GUANYLATE_KINASE_2"/>
    <property type="match status" value="1"/>
</dbReference>
<dbReference type="PANTHER" id="PTHR23122">
    <property type="entry name" value="MEMBRANE-ASSOCIATED GUANYLATE KINASE MAGUK"/>
    <property type="match status" value="1"/>
</dbReference>
<feature type="non-terminal residue" evidence="2">
    <location>
        <position position="98"/>
    </location>
</feature>
<dbReference type="STRING" id="45351.A7STP0"/>
<dbReference type="EMBL" id="DS469800">
    <property type="protein sequence ID" value="EDO32910.1"/>
    <property type="molecule type" value="Genomic_DNA"/>
</dbReference>
<evidence type="ECO:0000313" key="3">
    <source>
        <dbReference type="Proteomes" id="UP000001593"/>
    </source>
</evidence>
<dbReference type="InterPro" id="IPR027417">
    <property type="entry name" value="P-loop_NTPase"/>
</dbReference>
<dbReference type="Gene3D" id="3.40.50.300">
    <property type="entry name" value="P-loop containing nucleotide triphosphate hydrolases"/>
    <property type="match status" value="1"/>
</dbReference>
<gene>
    <name evidence="2" type="ORF">NEMVEDRAFT_v1g131394</name>
</gene>
<dbReference type="Pfam" id="PF00625">
    <property type="entry name" value="Guanylate_kin"/>
    <property type="match status" value="1"/>
</dbReference>
<dbReference type="InterPro" id="IPR050716">
    <property type="entry name" value="MAGUK"/>
</dbReference>
<dbReference type="InterPro" id="IPR008145">
    <property type="entry name" value="GK/Ca_channel_bsu"/>
</dbReference>
<keyword evidence="3" id="KW-1185">Reference proteome</keyword>
<dbReference type="PhylomeDB" id="A7STP0"/>
<dbReference type="InParanoid" id="A7STP0"/>
<dbReference type="Proteomes" id="UP000001593">
    <property type="component" value="Unassembled WGS sequence"/>
</dbReference>
<protein>
    <recommendedName>
        <fullName evidence="1">Guanylate kinase-like domain-containing protein</fullName>
    </recommendedName>
</protein>
<dbReference type="OMA" id="CAGCAKI"/>
<accession>A7STP0</accession>